<proteinExistence type="predicted"/>
<evidence type="ECO:0000256" key="1">
    <source>
        <dbReference type="SAM" id="Phobius"/>
    </source>
</evidence>
<dbReference type="InterPro" id="IPR007404">
    <property type="entry name" value="YdjM-like"/>
</dbReference>
<keyword evidence="1" id="KW-0472">Membrane</keyword>
<evidence type="ECO:0000313" key="3">
    <source>
        <dbReference type="Proteomes" id="UP001596528"/>
    </source>
</evidence>
<keyword evidence="1" id="KW-1133">Transmembrane helix</keyword>
<evidence type="ECO:0000313" key="2">
    <source>
        <dbReference type="EMBL" id="MFC7748520.1"/>
    </source>
</evidence>
<dbReference type="GO" id="GO:0016787">
    <property type="term" value="F:hydrolase activity"/>
    <property type="evidence" value="ECO:0007669"/>
    <property type="project" value="UniProtKB-KW"/>
</dbReference>
<comment type="caution">
    <text evidence="2">The sequence shown here is derived from an EMBL/GenBank/DDBJ whole genome shotgun (WGS) entry which is preliminary data.</text>
</comment>
<reference evidence="3" key="1">
    <citation type="journal article" date="2019" name="Int. J. Syst. Evol. Microbiol.">
        <title>The Global Catalogue of Microorganisms (GCM) 10K type strain sequencing project: providing services to taxonomists for standard genome sequencing and annotation.</title>
        <authorList>
            <consortium name="The Broad Institute Genomics Platform"/>
            <consortium name="The Broad Institute Genome Sequencing Center for Infectious Disease"/>
            <person name="Wu L."/>
            <person name="Ma J."/>
        </authorList>
    </citation>
    <scope>NUCLEOTIDE SEQUENCE [LARGE SCALE GENOMIC DNA]</scope>
    <source>
        <strain evidence="3">JCM 18657</strain>
    </source>
</reference>
<feature type="transmembrane region" description="Helical" evidence="1">
    <location>
        <begin position="129"/>
        <end position="150"/>
    </location>
</feature>
<organism evidence="2 3">
    <name type="scientific">Paenibacillus thermoaerophilus</name>
    <dbReference type="NCBI Taxonomy" id="1215385"/>
    <lineage>
        <taxon>Bacteria</taxon>
        <taxon>Bacillati</taxon>
        <taxon>Bacillota</taxon>
        <taxon>Bacilli</taxon>
        <taxon>Bacillales</taxon>
        <taxon>Paenibacillaceae</taxon>
        <taxon>Paenibacillus</taxon>
    </lineage>
</organism>
<keyword evidence="1" id="KW-0812">Transmembrane</keyword>
<feature type="transmembrane region" description="Helical" evidence="1">
    <location>
        <begin position="104"/>
        <end position="122"/>
    </location>
</feature>
<dbReference type="EMBL" id="JBHTGQ010000002">
    <property type="protein sequence ID" value="MFC7748520.1"/>
    <property type="molecule type" value="Genomic_DNA"/>
</dbReference>
<dbReference type="RefSeq" id="WP_138787584.1">
    <property type="nucleotide sequence ID" value="NZ_JBHTGQ010000002.1"/>
</dbReference>
<dbReference type="Pfam" id="PF04307">
    <property type="entry name" value="YdjM"/>
    <property type="match status" value="1"/>
</dbReference>
<name>A0ABW2V136_9BACL</name>
<gene>
    <name evidence="2" type="ORF">ACFQWB_00985</name>
</gene>
<feature type="transmembrane region" description="Helical" evidence="1">
    <location>
        <begin position="31"/>
        <end position="51"/>
    </location>
</feature>
<accession>A0ABW2V136</accession>
<feature type="transmembrane region" description="Helical" evidence="1">
    <location>
        <begin position="72"/>
        <end position="92"/>
    </location>
</feature>
<sequence>MNKMGHLSFGIALGSVYVAFGVPQPRDLQDGVVMALTIAGTALGCLAPDLDHRSSTASRWISPFPARWRRRLRMAGSFLLFAAAVLLSWGMLARAGYASPPPASLLKSVPLLAGAGIIGWVLARLREMVLIFVGALLLAAWAIYGLHWFVPFGGATFMILPALKHRGLIHTPEFAAPLTIGAFSLVSGSNDAVKGLATGLVIGWWSHLAGDAFGREGIRSLLLPKVRVAFRLFKNGGAGEKLLSSASWAVAGIALVWGWQ</sequence>
<keyword evidence="2" id="KW-0378">Hydrolase</keyword>
<protein>
    <submittedName>
        <fullName evidence="2">Metal-dependent hydrolase</fullName>
    </submittedName>
</protein>
<keyword evidence="3" id="KW-1185">Reference proteome</keyword>
<dbReference type="Proteomes" id="UP001596528">
    <property type="component" value="Unassembled WGS sequence"/>
</dbReference>